<evidence type="ECO:0000256" key="2">
    <source>
        <dbReference type="SAM" id="MobiDB-lite"/>
    </source>
</evidence>
<sequence length="381" mass="43099">MTPANVDSNAKKKEIKKDRPDSQRRRQMRRRQEKEEIKKPTPPSSLLQNPAGGPANKKAHIGQEEEDGDILSIKLLIPPSTVRDISDDSMRNLMKEKNCRTEIMASKTNPECFPLLSLQISIGRLNNIMAVIESIQEKIRKKCADQVGKDAFDVENTPRRNEIKVLIPNTSSRMYVGTFGTALKMIRKDFGAKVQMNPKDGSVEAKTALERVVTVAHEESPILLKSVSRVIRKVAKSQNAQSSEEDAPEEETEPIHCMLTEKGCFNLLKEEYMRTGEVVGCPTPVPEHRTAIDVTKWAIDYEELLLQDPPRTGGEDRGRSFKKNNAIEKEGSSDARIDWQRERVRARIERRIAIKTKRARDAQEVAEQAEGMRELFGSDLD</sequence>
<dbReference type="CTD" id="78775318"/>
<comment type="caution">
    <text evidence="3">The sequence shown here is derived from an EMBL/GenBank/DDBJ whole genome shotgun (WGS) entry which is preliminary data.</text>
</comment>
<dbReference type="KEGG" id="crq:GCK72_011983"/>
<accession>A0A6A5GLI2</accession>
<evidence type="ECO:0008006" key="5">
    <source>
        <dbReference type="Google" id="ProtNLM"/>
    </source>
</evidence>
<protein>
    <recommendedName>
        <fullName evidence="5">K Homology domain-containing protein</fullName>
    </recommendedName>
</protein>
<dbReference type="GO" id="GO:0003723">
    <property type="term" value="F:RNA binding"/>
    <property type="evidence" value="ECO:0007669"/>
    <property type="project" value="UniProtKB-UniRule"/>
</dbReference>
<keyword evidence="1" id="KW-0694">RNA-binding</keyword>
<dbReference type="PROSITE" id="PS50084">
    <property type="entry name" value="KH_TYPE_1"/>
    <property type="match status" value="1"/>
</dbReference>
<evidence type="ECO:0000313" key="4">
    <source>
        <dbReference type="Proteomes" id="UP000483820"/>
    </source>
</evidence>
<evidence type="ECO:0000313" key="3">
    <source>
        <dbReference type="EMBL" id="KAF1755533.1"/>
    </source>
</evidence>
<dbReference type="Gene3D" id="3.30.310.210">
    <property type="match status" value="1"/>
</dbReference>
<gene>
    <name evidence="3" type="ORF">GCK72_011983</name>
</gene>
<feature type="region of interest" description="Disordered" evidence="2">
    <location>
        <begin position="1"/>
        <end position="64"/>
    </location>
</feature>
<reference evidence="3 4" key="1">
    <citation type="submission" date="2019-12" db="EMBL/GenBank/DDBJ databases">
        <title>Chromosome-level assembly of the Caenorhabditis remanei genome.</title>
        <authorList>
            <person name="Teterina A.A."/>
            <person name="Willis J.H."/>
            <person name="Phillips P.C."/>
        </authorList>
    </citation>
    <scope>NUCLEOTIDE SEQUENCE [LARGE SCALE GENOMIC DNA]</scope>
    <source>
        <strain evidence="3 4">PX506</strain>
        <tissue evidence="3">Whole organism</tissue>
    </source>
</reference>
<organism evidence="3 4">
    <name type="scientific">Caenorhabditis remanei</name>
    <name type="common">Caenorhabditis vulgaris</name>
    <dbReference type="NCBI Taxonomy" id="31234"/>
    <lineage>
        <taxon>Eukaryota</taxon>
        <taxon>Metazoa</taxon>
        <taxon>Ecdysozoa</taxon>
        <taxon>Nematoda</taxon>
        <taxon>Chromadorea</taxon>
        <taxon>Rhabditida</taxon>
        <taxon>Rhabditina</taxon>
        <taxon>Rhabditomorpha</taxon>
        <taxon>Rhabditoidea</taxon>
        <taxon>Rhabditidae</taxon>
        <taxon>Peloderinae</taxon>
        <taxon>Caenorhabditis</taxon>
    </lineage>
</organism>
<dbReference type="AlphaFoldDB" id="A0A6A5GLI2"/>
<proteinExistence type="predicted"/>
<dbReference type="RefSeq" id="XP_053583552.1">
    <property type="nucleotide sequence ID" value="XM_053728780.1"/>
</dbReference>
<feature type="compositionally biased region" description="Basic and acidic residues" evidence="2">
    <location>
        <begin position="9"/>
        <end position="39"/>
    </location>
</feature>
<dbReference type="EMBL" id="WUAV01000004">
    <property type="protein sequence ID" value="KAF1755533.1"/>
    <property type="molecule type" value="Genomic_DNA"/>
</dbReference>
<dbReference type="GeneID" id="78775318"/>
<dbReference type="Proteomes" id="UP000483820">
    <property type="component" value="Chromosome IV"/>
</dbReference>
<name>A0A6A5GLI2_CAERE</name>
<evidence type="ECO:0000256" key="1">
    <source>
        <dbReference type="PROSITE-ProRule" id="PRU00117"/>
    </source>
</evidence>